<name>A0A2T8JD77_9POAL</name>
<sequence>MTPPPSLVPSAVTGIRLNLLRGRLFIEILVQPIIQKERKEISIPSFLTRLTT</sequence>
<reference evidence="1" key="1">
    <citation type="submission" date="2018-04" db="EMBL/GenBank/DDBJ databases">
        <title>WGS assembly of Panicum hallii.</title>
        <authorList>
            <person name="Lovell J."/>
            <person name="Jenkins J."/>
            <person name="Lowry D."/>
            <person name="Mamidi S."/>
            <person name="Sreedasyam A."/>
            <person name="Weng X."/>
            <person name="Barry K."/>
            <person name="Bonette J."/>
            <person name="Campitelli B."/>
            <person name="Daum C."/>
            <person name="Gordon S."/>
            <person name="Gould B."/>
            <person name="Lipzen A."/>
            <person name="Macqueen A."/>
            <person name="Palacio-Mejia J."/>
            <person name="Plott C."/>
            <person name="Shakirov E."/>
            <person name="Shu S."/>
            <person name="Yoshinaga Y."/>
            <person name="Zane M."/>
            <person name="Rokhsar D."/>
            <person name="Grimwood J."/>
            <person name="Schmutz J."/>
            <person name="Juenger T."/>
        </authorList>
    </citation>
    <scope>NUCLEOTIDE SEQUENCE [LARGE SCALE GENOMIC DNA]</scope>
    <source>
        <strain evidence="1">FIL2</strain>
    </source>
</reference>
<organism evidence="1">
    <name type="scientific">Panicum hallii</name>
    <dbReference type="NCBI Taxonomy" id="206008"/>
    <lineage>
        <taxon>Eukaryota</taxon>
        <taxon>Viridiplantae</taxon>
        <taxon>Streptophyta</taxon>
        <taxon>Embryophyta</taxon>
        <taxon>Tracheophyta</taxon>
        <taxon>Spermatophyta</taxon>
        <taxon>Magnoliopsida</taxon>
        <taxon>Liliopsida</taxon>
        <taxon>Poales</taxon>
        <taxon>Poaceae</taxon>
        <taxon>PACMAD clade</taxon>
        <taxon>Panicoideae</taxon>
        <taxon>Panicodae</taxon>
        <taxon>Paniceae</taxon>
        <taxon>Panicinae</taxon>
        <taxon>Panicum</taxon>
        <taxon>Panicum sect. Panicum</taxon>
    </lineage>
</organism>
<accession>A0A2T8JD77</accession>
<dbReference type="AlphaFoldDB" id="A0A2T8JD77"/>
<protein>
    <submittedName>
        <fullName evidence="1">Uncharacterized protein</fullName>
    </submittedName>
</protein>
<gene>
    <name evidence="1" type="ORF">PAHAL_4G169400</name>
</gene>
<dbReference type="Proteomes" id="UP000243499">
    <property type="component" value="Chromosome 4"/>
</dbReference>
<evidence type="ECO:0000313" key="1">
    <source>
        <dbReference type="EMBL" id="PVH47861.1"/>
    </source>
</evidence>
<dbReference type="EMBL" id="CM008049">
    <property type="protein sequence ID" value="PVH47861.1"/>
    <property type="molecule type" value="Genomic_DNA"/>
</dbReference>
<proteinExistence type="predicted"/>
<dbReference type="Gramene" id="PVH47861">
    <property type="protein sequence ID" value="PVH47861"/>
    <property type="gene ID" value="PAHAL_4G169400"/>
</dbReference>